<comment type="subcellular location">
    <subcellularLocation>
        <location evidence="1">Membrane</location>
        <topology evidence="1">Multi-pass membrane protein</topology>
    </subcellularLocation>
</comment>
<comment type="similarity">
    <text evidence="2">Belongs to the SLC41A transporter family.</text>
</comment>
<dbReference type="Pfam" id="PF01769">
    <property type="entry name" value="MgtE"/>
    <property type="match status" value="1"/>
</dbReference>
<dbReference type="GO" id="GO:0015095">
    <property type="term" value="F:magnesium ion transmembrane transporter activity"/>
    <property type="evidence" value="ECO:0007669"/>
    <property type="project" value="InterPro"/>
</dbReference>
<evidence type="ECO:0000256" key="7">
    <source>
        <dbReference type="ARBA" id="ARBA00023136"/>
    </source>
</evidence>
<dbReference type="Gene3D" id="1.25.60.10">
    <property type="entry name" value="MgtE N-terminal domain-like"/>
    <property type="match status" value="1"/>
</dbReference>
<dbReference type="SUPFAM" id="SSF54631">
    <property type="entry name" value="CBS-domain pair"/>
    <property type="match status" value="1"/>
</dbReference>
<feature type="transmembrane region" description="Helical" evidence="8">
    <location>
        <begin position="438"/>
        <end position="465"/>
    </location>
</feature>
<keyword evidence="4 8" id="KW-0812">Transmembrane</keyword>
<accession>Q1EHY7</accession>
<evidence type="ECO:0000256" key="2">
    <source>
        <dbReference type="ARBA" id="ARBA00009749"/>
    </source>
</evidence>
<keyword evidence="3" id="KW-0813">Transport</keyword>
<evidence type="ECO:0000256" key="4">
    <source>
        <dbReference type="ARBA" id="ARBA00022692"/>
    </source>
</evidence>
<dbReference type="Pfam" id="PF00571">
    <property type="entry name" value="CBS"/>
    <property type="match status" value="1"/>
</dbReference>
<dbReference type="SMART" id="SM00116">
    <property type="entry name" value="CBS"/>
    <property type="match status" value="2"/>
</dbReference>
<feature type="transmembrane region" description="Helical" evidence="8">
    <location>
        <begin position="303"/>
        <end position="323"/>
    </location>
</feature>
<dbReference type="InterPro" id="IPR046342">
    <property type="entry name" value="CBS_dom_sf"/>
</dbReference>
<dbReference type="InterPro" id="IPR006669">
    <property type="entry name" value="MgtE_transporter"/>
</dbReference>
<dbReference type="InterPro" id="IPR006668">
    <property type="entry name" value="Mg_transptr_MgtE_intracell_dom"/>
</dbReference>
<evidence type="ECO:0000256" key="8">
    <source>
        <dbReference type="SAM" id="Phobius"/>
    </source>
</evidence>
<dbReference type="AlphaFoldDB" id="Q1EHY7"/>
<dbReference type="PANTHER" id="PTHR43773">
    <property type="entry name" value="MAGNESIUM TRANSPORTER MGTE"/>
    <property type="match status" value="1"/>
</dbReference>
<protein>
    <submittedName>
        <fullName evidence="10">Divalent cation transporter</fullName>
    </submittedName>
</protein>
<dbReference type="PANTHER" id="PTHR43773:SF1">
    <property type="entry name" value="MAGNESIUM TRANSPORTER MGTE"/>
    <property type="match status" value="1"/>
</dbReference>
<dbReference type="Pfam" id="PF03448">
    <property type="entry name" value="MgtE_N"/>
    <property type="match status" value="1"/>
</dbReference>
<dbReference type="Gene3D" id="1.10.357.20">
    <property type="entry name" value="SLC41 divalent cation transporters, integral membrane domain"/>
    <property type="match status" value="1"/>
</dbReference>
<reference evidence="10" key="1">
    <citation type="submission" date="2006-06" db="EMBL/GenBank/DDBJ databases">
        <title>Construction and analysis of a metagenomic library from a deep-sea sediment of east Pacific nodule Province.</title>
        <authorList>
            <person name="Xu M."/>
            <person name="Xiao X."/>
            <person name="Wang F."/>
        </authorList>
    </citation>
    <scope>NUCLEOTIDE SEQUENCE</scope>
</reference>
<evidence type="ECO:0000256" key="6">
    <source>
        <dbReference type="ARBA" id="ARBA00022989"/>
    </source>
</evidence>
<dbReference type="SUPFAM" id="SSF161093">
    <property type="entry name" value="MgtE membrane domain-like"/>
    <property type="match status" value="1"/>
</dbReference>
<sequence>MTELPSAPDHVEPPVIESEEDYGLSAELIHGVEDALEAGRDEAALALTAELHEADLADLLESLTHDERRQLIEVLGEAFYPEVLPYIDAAVREEVIDQLGPERLARLLSALDSDDAVEVFEDLDEEFQHRILTALPQAYRHILEESLSYPEDSAGRIMQREMVVIPSAWTLGETIDYMRAAEDLPDDFYDLYIVNPKHHPIGFIPLSRALRTRRPVRLTEIMETDMKVIPLTMDQEEVAYLFHQYGLVSAPVVDEAGRLVGVITVDDVVHVIHEEAEEDIMKLAGVQEPDLYSAFLATTRARFPWLVVNLMTAIVASIVIGLFEATIERIVALAVLMPIVASMGGNAGTQTLTVAVRALAMKDLTEANTRRFVGKELLIGAANGLLFAVLAGLVTWLWFSSPAIGLVIAAAMVVNMAVAGLAGTLIPIGLERMGVDPAIASSVFVTTVTDVVGFLAFLGLAATFLL</sequence>
<evidence type="ECO:0000313" key="10">
    <source>
        <dbReference type="EMBL" id="CAK32552.1"/>
    </source>
</evidence>
<organism evidence="10">
    <name type="scientific">uncultured organism</name>
    <dbReference type="NCBI Taxonomy" id="155900"/>
    <lineage>
        <taxon>unclassified sequences</taxon>
        <taxon>environmental samples</taxon>
    </lineage>
</organism>
<dbReference type="InterPro" id="IPR000644">
    <property type="entry name" value="CBS_dom"/>
</dbReference>
<dbReference type="NCBIfam" id="TIGR00400">
    <property type="entry name" value="mgtE"/>
    <property type="match status" value="1"/>
</dbReference>
<dbReference type="PROSITE" id="PS51371">
    <property type="entry name" value="CBS"/>
    <property type="match status" value="1"/>
</dbReference>
<evidence type="ECO:0000259" key="9">
    <source>
        <dbReference type="PROSITE" id="PS51371"/>
    </source>
</evidence>
<evidence type="ECO:0000256" key="1">
    <source>
        <dbReference type="ARBA" id="ARBA00004141"/>
    </source>
</evidence>
<dbReference type="Gene3D" id="3.10.580.10">
    <property type="entry name" value="CBS-domain"/>
    <property type="match status" value="1"/>
</dbReference>
<dbReference type="InterPro" id="IPR038076">
    <property type="entry name" value="MgtE_N_sf"/>
</dbReference>
<keyword evidence="7 8" id="KW-0472">Membrane</keyword>
<proteinExistence type="inferred from homology"/>
<feature type="domain" description="CBS" evidence="9">
    <location>
        <begin position="222"/>
        <end position="278"/>
    </location>
</feature>
<name>Q1EHY7_9ZZZZ</name>
<feature type="transmembrane region" description="Helical" evidence="8">
    <location>
        <begin position="377"/>
        <end position="398"/>
    </location>
</feature>
<dbReference type="CDD" id="cd04606">
    <property type="entry name" value="CBS_pair_Mg_transporter"/>
    <property type="match status" value="1"/>
</dbReference>
<keyword evidence="5" id="KW-0460">Magnesium</keyword>
<dbReference type="SMART" id="SM00924">
    <property type="entry name" value="MgtE_N"/>
    <property type="match status" value="1"/>
</dbReference>
<evidence type="ECO:0000256" key="3">
    <source>
        <dbReference type="ARBA" id="ARBA00022448"/>
    </source>
</evidence>
<dbReference type="InterPro" id="IPR036739">
    <property type="entry name" value="SLC41_membr_dom_sf"/>
</dbReference>
<dbReference type="SUPFAM" id="SSF158791">
    <property type="entry name" value="MgtE N-terminal domain-like"/>
    <property type="match status" value="1"/>
</dbReference>
<gene>
    <name evidence="10" type="ORF">10D02-18</name>
</gene>
<feature type="transmembrane region" description="Helical" evidence="8">
    <location>
        <begin position="404"/>
        <end position="426"/>
    </location>
</feature>
<keyword evidence="6 8" id="KW-1133">Transmembrane helix</keyword>
<evidence type="ECO:0000256" key="5">
    <source>
        <dbReference type="ARBA" id="ARBA00022842"/>
    </source>
</evidence>
<dbReference type="InterPro" id="IPR006667">
    <property type="entry name" value="SLC41_membr_dom"/>
</dbReference>
<dbReference type="EMBL" id="AM270418">
    <property type="protein sequence ID" value="CAK32552.1"/>
    <property type="molecule type" value="Genomic_DNA"/>
</dbReference>
<feature type="transmembrane region" description="Helical" evidence="8">
    <location>
        <begin position="329"/>
        <end position="356"/>
    </location>
</feature>
<dbReference type="GO" id="GO:0016020">
    <property type="term" value="C:membrane"/>
    <property type="evidence" value="ECO:0007669"/>
    <property type="project" value="UniProtKB-SubCell"/>
</dbReference>